<dbReference type="GeneID" id="103722993"/>
<dbReference type="SUPFAM" id="SSF49599">
    <property type="entry name" value="TRAF domain-like"/>
    <property type="match status" value="1"/>
</dbReference>
<keyword evidence="9" id="KW-0862">Zinc</keyword>
<organism evidence="14 15">
    <name type="scientific">Phoenix dactylifera</name>
    <name type="common">Date palm</name>
    <dbReference type="NCBI Taxonomy" id="42345"/>
    <lineage>
        <taxon>Eukaryota</taxon>
        <taxon>Viridiplantae</taxon>
        <taxon>Streptophyta</taxon>
        <taxon>Embryophyta</taxon>
        <taxon>Tracheophyta</taxon>
        <taxon>Spermatophyta</taxon>
        <taxon>Magnoliopsida</taxon>
        <taxon>Liliopsida</taxon>
        <taxon>Arecaceae</taxon>
        <taxon>Coryphoideae</taxon>
        <taxon>Phoeniceae</taxon>
        <taxon>Phoenix</taxon>
    </lineage>
</organism>
<dbReference type="EC" id="2.3.2.27" evidence="4"/>
<dbReference type="KEGG" id="pda:103722993"/>
<accession>A0A8B7D2S1</accession>
<evidence type="ECO:0000256" key="2">
    <source>
        <dbReference type="ARBA" id="ARBA00004906"/>
    </source>
</evidence>
<evidence type="ECO:0000256" key="4">
    <source>
        <dbReference type="ARBA" id="ARBA00012483"/>
    </source>
</evidence>
<name>A0A8B7D2S1_PHODC</name>
<evidence type="ECO:0000256" key="12">
    <source>
        <dbReference type="SAM" id="MobiDB-lite"/>
    </source>
</evidence>
<dbReference type="RefSeq" id="XP_008811985.2">
    <property type="nucleotide sequence ID" value="XM_008813763.4"/>
</dbReference>
<dbReference type="AlphaFoldDB" id="A0A8B7D2S1"/>
<keyword evidence="8" id="KW-0833">Ubl conjugation pathway</keyword>
<evidence type="ECO:0000256" key="9">
    <source>
        <dbReference type="ARBA" id="ARBA00022833"/>
    </source>
</evidence>
<evidence type="ECO:0000256" key="10">
    <source>
        <dbReference type="ARBA" id="ARBA00024004"/>
    </source>
</evidence>
<reference evidence="14" key="1">
    <citation type="journal article" date="2019" name="Nat. Commun.">
        <title>Genome-wide association mapping of date palm fruit traits.</title>
        <authorList>
            <person name="Hazzouri K.M."/>
            <person name="Gros-Balthazard M."/>
            <person name="Flowers J.M."/>
            <person name="Copetti D."/>
            <person name="Lemansour A."/>
            <person name="Lebrun M."/>
            <person name="Masmoudi K."/>
            <person name="Ferrand S."/>
            <person name="Dhar M.I."/>
            <person name="Fresquez Z.A."/>
            <person name="Rosas U."/>
            <person name="Zhang J."/>
            <person name="Talag J."/>
            <person name="Lee S."/>
            <person name="Kudrna D."/>
            <person name="Powell R.F."/>
            <person name="Leitch I.J."/>
            <person name="Krueger R.R."/>
            <person name="Wing R.A."/>
            <person name="Amiri K.M.A."/>
            <person name="Purugganan M.D."/>
        </authorList>
    </citation>
    <scope>NUCLEOTIDE SEQUENCE [LARGE SCALE GENOMIC DNA]</scope>
    <source>
        <strain evidence="14">cv. Khalas</strain>
    </source>
</reference>
<dbReference type="PANTHER" id="PTHR46632:SF16">
    <property type="entry name" value="E3 UBIQUITIN-PROTEIN LIGASE SINA-LIKE 10"/>
    <property type="match status" value="1"/>
</dbReference>
<evidence type="ECO:0000259" key="13">
    <source>
        <dbReference type="PROSITE" id="PS51081"/>
    </source>
</evidence>
<dbReference type="InterPro" id="IPR049548">
    <property type="entry name" value="Sina-like_RING"/>
</dbReference>
<dbReference type="Gene3D" id="3.30.40.10">
    <property type="entry name" value="Zinc/RING finger domain, C3HC4 (zinc finger)"/>
    <property type="match status" value="1"/>
</dbReference>
<dbReference type="InterPro" id="IPR044286">
    <property type="entry name" value="SINL_plant"/>
</dbReference>
<dbReference type="GO" id="GO:0016567">
    <property type="term" value="P:protein ubiquitination"/>
    <property type="evidence" value="ECO:0007669"/>
    <property type="project" value="UniProtKB-UniPathway"/>
</dbReference>
<comment type="pathway">
    <text evidence="2">Protein modification; protein ubiquitination.</text>
</comment>
<protein>
    <recommendedName>
        <fullName evidence="4">RING-type E3 ubiquitin transferase</fullName>
        <ecNumber evidence="4">2.3.2.27</ecNumber>
    </recommendedName>
</protein>
<keyword evidence="7 11" id="KW-0863">Zinc-finger</keyword>
<sequence>MMKAAGRGNRVLRATRGREPFDFSAGAALPSRQTEVEALSPEKNKESRTIEVSKTKKKKKIEVQDQPKMEGKAAEVGKMDGIEPQVRQELHEGGNNNESISVSIDPAVLDCSICFTPLLPPVFQCHNGHVACYLCCAKLQKCHVCSLPTGQSRCRALEAVIEAMKIPCPHSTFGCRATIPYTQKDTHDHESSCLFAPCSCPISSCTFRGPAALLSDHIFDKHPVTRRIFFCYDTTFSVFLQQEEPFHVLRGMDGRIFLLLNAANVPHGSSLSIACIRPGSRELNLGYDITVKGERSELRLRASPRNIRDLKVASPAESFLFVPHAISDSAGKISIDVCIRKV</sequence>
<dbReference type="CDD" id="cd16571">
    <property type="entry name" value="RING-HC_SIAHs"/>
    <property type="match status" value="1"/>
</dbReference>
<evidence type="ECO:0000256" key="5">
    <source>
        <dbReference type="ARBA" id="ARBA00022679"/>
    </source>
</evidence>
<evidence type="ECO:0000256" key="8">
    <source>
        <dbReference type="ARBA" id="ARBA00022786"/>
    </source>
</evidence>
<comment type="catalytic activity">
    <reaction evidence="1">
        <text>S-ubiquitinyl-[E2 ubiquitin-conjugating enzyme]-L-cysteine + [acceptor protein]-L-lysine = [E2 ubiquitin-conjugating enzyme]-L-cysteine + N(6)-ubiquitinyl-[acceptor protein]-L-lysine.</text>
        <dbReference type="EC" id="2.3.2.27"/>
    </reaction>
</comment>
<dbReference type="GO" id="GO:0008270">
    <property type="term" value="F:zinc ion binding"/>
    <property type="evidence" value="ECO:0007669"/>
    <property type="project" value="UniProtKB-KW"/>
</dbReference>
<dbReference type="UniPathway" id="UPA00143"/>
<dbReference type="InterPro" id="IPR013083">
    <property type="entry name" value="Znf_RING/FYVE/PHD"/>
</dbReference>
<dbReference type="PANTHER" id="PTHR46632">
    <property type="entry name" value="E3 UBIQUITIN-PROTEIN LIGASE SINA-LIKE 4"/>
    <property type="match status" value="1"/>
</dbReference>
<dbReference type="Pfam" id="PF21361">
    <property type="entry name" value="Sina_ZnF"/>
    <property type="match status" value="1"/>
</dbReference>
<feature type="compositionally biased region" description="Basic and acidic residues" evidence="12">
    <location>
        <begin position="61"/>
        <end position="74"/>
    </location>
</feature>
<dbReference type="PROSITE" id="PS51081">
    <property type="entry name" value="ZF_SIAH"/>
    <property type="match status" value="1"/>
</dbReference>
<feature type="compositionally biased region" description="Basic and acidic residues" evidence="12">
    <location>
        <begin position="40"/>
        <end position="54"/>
    </location>
</feature>
<evidence type="ECO:0000256" key="6">
    <source>
        <dbReference type="ARBA" id="ARBA00022723"/>
    </source>
</evidence>
<feature type="domain" description="SIAH-type" evidence="13">
    <location>
        <begin position="163"/>
        <end position="223"/>
    </location>
</feature>
<comment type="similarity">
    <text evidence="3">Belongs to the SINA (Seven in absentia) family.</text>
</comment>
<evidence type="ECO:0000313" key="15">
    <source>
        <dbReference type="RefSeq" id="XP_008811985.2"/>
    </source>
</evidence>
<dbReference type="InterPro" id="IPR013010">
    <property type="entry name" value="Znf_SIAH"/>
</dbReference>
<gene>
    <name evidence="15" type="primary">LOC103722993</name>
</gene>
<evidence type="ECO:0000256" key="1">
    <source>
        <dbReference type="ARBA" id="ARBA00000900"/>
    </source>
</evidence>
<dbReference type="Pfam" id="PF21362">
    <property type="entry name" value="Sina_RING"/>
    <property type="match status" value="1"/>
</dbReference>
<dbReference type="Proteomes" id="UP000228380">
    <property type="component" value="Chromosome 8"/>
</dbReference>
<evidence type="ECO:0000256" key="7">
    <source>
        <dbReference type="ARBA" id="ARBA00022771"/>
    </source>
</evidence>
<reference evidence="15" key="2">
    <citation type="submission" date="2025-08" db="UniProtKB">
        <authorList>
            <consortium name="RefSeq"/>
        </authorList>
    </citation>
    <scope>IDENTIFICATION</scope>
    <source>
        <tissue evidence="15">Young leaves</tissue>
    </source>
</reference>
<comment type="function">
    <text evidence="10">E3 ubiquitin-protein ligase that mediates ubiquitination and subsequent proteasomal degradation of target proteins. E3 ubiquitin ligases accept ubiquitin from an E2 ubiquitin-conjugating enzyme in the form of a thioester and then directly transfers the ubiquitin to targeted substrates. It probably triggers the ubiquitin-mediated degradation of different substrates.</text>
</comment>
<keyword evidence="6" id="KW-0479">Metal-binding</keyword>
<feature type="region of interest" description="Disordered" evidence="12">
    <location>
        <begin position="1"/>
        <end position="74"/>
    </location>
</feature>
<evidence type="ECO:0000256" key="11">
    <source>
        <dbReference type="PROSITE-ProRule" id="PRU00455"/>
    </source>
</evidence>
<evidence type="ECO:0000313" key="14">
    <source>
        <dbReference type="Proteomes" id="UP000228380"/>
    </source>
</evidence>
<evidence type="ECO:0000256" key="3">
    <source>
        <dbReference type="ARBA" id="ARBA00009119"/>
    </source>
</evidence>
<dbReference type="OrthoDB" id="4788989at2759"/>
<keyword evidence="5" id="KW-0808">Transferase</keyword>
<dbReference type="GO" id="GO:0061630">
    <property type="term" value="F:ubiquitin protein ligase activity"/>
    <property type="evidence" value="ECO:0007669"/>
    <property type="project" value="UniProtKB-EC"/>
</dbReference>
<keyword evidence="14" id="KW-1185">Reference proteome</keyword>
<proteinExistence type="inferred from homology"/>